<dbReference type="GO" id="GO:0046872">
    <property type="term" value="F:metal ion binding"/>
    <property type="evidence" value="ECO:0007669"/>
    <property type="project" value="UniProtKB-KW"/>
</dbReference>
<dbReference type="InterPro" id="IPR005123">
    <property type="entry name" value="Oxoglu/Fe-dep_dioxygenase_dom"/>
</dbReference>
<evidence type="ECO:0000256" key="3">
    <source>
        <dbReference type="ARBA" id="ARBA00023004"/>
    </source>
</evidence>
<dbReference type="GO" id="GO:0016491">
    <property type="term" value="F:oxidoreductase activity"/>
    <property type="evidence" value="ECO:0007669"/>
    <property type="project" value="UniProtKB-KW"/>
</dbReference>
<dbReference type="Pfam" id="PF14226">
    <property type="entry name" value="DIOX_N"/>
    <property type="match status" value="1"/>
</dbReference>
<evidence type="ECO:0000256" key="4">
    <source>
        <dbReference type="RuleBase" id="RU003682"/>
    </source>
</evidence>
<evidence type="ECO:0000259" key="5">
    <source>
        <dbReference type="PROSITE" id="PS51471"/>
    </source>
</evidence>
<dbReference type="EMBL" id="JBDFQZ010000007">
    <property type="protein sequence ID" value="KAK9706232.1"/>
    <property type="molecule type" value="Genomic_DNA"/>
</dbReference>
<dbReference type="InterPro" id="IPR050295">
    <property type="entry name" value="Plant_2OG-oxidoreductases"/>
</dbReference>
<keyword evidence="4" id="KW-0560">Oxidoreductase</keyword>
<keyword evidence="7" id="KW-1185">Reference proteome</keyword>
<sequence>MDDDSGIDENTVSYMDTIVIDYSMLTSNNPTQEEQNELHKFKSALSSWACFQLINHGIPTSFLAELRQASRQFFTLPIEEKKKYTMPEGGDNGYDGKDVTDTDNQEILDWNEGLNLTVFPTDRLKLEFWPQQPSIFKTLMQEYAEKLGPIFEALLKKVLQVLKVDEEKFKKQYGKNKEMNVRLNYYPISSSKRRGLGSHADFSAMTLLLQDEEGLQVLKDGQWFTVPVISDALFLNLGDPLEIMSNGVLKSAVHRVITSSRKSRLSVATFWDTDRNCDIRPLDDLITFSSPQRYETVSLQHYRTQFFKNYQSEQRLIDTVTIHY</sequence>
<dbReference type="AlphaFoldDB" id="A0AAW1JM80"/>
<accession>A0AAW1JM80</accession>
<dbReference type="PROSITE" id="PS51471">
    <property type="entry name" value="FE2OG_OXY"/>
    <property type="match status" value="1"/>
</dbReference>
<dbReference type="InterPro" id="IPR044861">
    <property type="entry name" value="IPNS-like_FE2OG_OXY"/>
</dbReference>
<dbReference type="Proteomes" id="UP001443914">
    <property type="component" value="Unassembled WGS sequence"/>
</dbReference>
<comment type="caution">
    <text evidence="6">The sequence shown here is derived from an EMBL/GenBank/DDBJ whole genome shotgun (WGS) entry which is preliminary data.</text>
</comment>
<dbReference type="InterPro" id="IPR027443">
    <property type="entry name" value="IPNS-like_sf"/>
</dbReference>
<dbReference type="SUPFAM" id="SSF51197">
    <property type="entry name" value="Clavaminate synthase-like"/>
    <property type="match status" value="1"/>
</dbReference>
<dbReference type="Gene3D" id="2.60.120.330">
    <property type="entry name" value="B-lactam Antibiotic, Isopenicillin N Synthase, Chain"/>
    <property type="match status" value="1"/>
</dbReference>
<proteinExistence type="inferred from homology"/>
<dbReference type="Pfam" id="PF03171">
    <property type="entry name" value="2OG-FeII_Oxy"/>
    <property type="match status" value="1"/>
</dbReference>
<name>A0AAW1JM80_SAPOF</name>
<evidence type="ECO:0000313" key="6">
    <source>
        <dbReference type="EMBL" id="KAK9706232.1"/>
    </source>
</evidence>
<evidence type="ECO:0000256" key="2">
    <source>
        <dbReference type="ARBA" id="ARBA00022723"/>
    </source>
</evidence>
<evidence type="ECO:0000256" key="1">
    <source>
        <dbReference type="ARBA" id="ARBA00008056"/>
    </source>
</evidence>
<keyword evidence="3 4" id="KW-0408">Iron</keyword>
<dbReference type="PANTHER" id="PTHR47991">
    <property type="entry name" value="OXOGLUTARATE/IRON-DEPENDENT DIOXYGENASE"/>
    <property type="match status" value="1"/>
</dbReference>
<feature type="domain" description="Fe2OG dioxygenase" evidence="5">
    <location>
        <begin position="177"/>
        <end position="274"/>
    </location>
</feature>
<protein>
    <recommendedName>
        <fullName evidence="5">Fe2OG dioxygenase domain-containing protein</fullName>
    </recommendedName>
</protein>
<comment type="similarity">
    <text evidence="1 4">Belongs to the iron/ascorbate-dependent oxidoreductase family.</text>
</comment>
<dbReference type="InterPro" id="IPR026992">
    <property type="entry name" value="DIOX_N"/>
</dbReference>
<keyword evidence="2 4" id="KW-0479">Metal-binding</keyword>
<gene>
    <name evidence="6" type="ORF">RND81_07G112400</name>
</gene>
<reference evidence="6" key="1">
    <citation type="submission" date="2024-03" db="EMBL/GenBank/DDBJ databases">
        <title>WGS assembly of Saponaria officinalis var. Norfolk2.</title>
        <authorList>
            <person name="Jenkins J."/>
            <person name="Shu S."/>
            <person name="Grimwood J."/>
            <person name="Barry K."/>
            <person name="Goodstein D."/>
            <person name="Schmutz J."/>
            <person name="Leebens-Mack J."/>
            <person name="Osbourn A."/>
        </authorList>
    </citation>
    <scope>NUCLEOTIDE SEQUENCE [LARGE SCALE GENOMIC DNA]</scope>
    <source>
        <strain evidence="6">JIC</strain>
    </source>
</reference>
<organism evidence="6 7">
    <name type="scientific">Saponaria officinalis</name>
    <name type="common">Common soapwort</name>
    <name type="synonym">Lychnis saponaria</name>
    <dbReference type="NCBI Taxonomy" id="3572"/>
    <lineage>
        <taxon>Eukaryota</taxon>
        <taxon>Viridiplantae</taxon>
        <taxon>Streptophyta</taxon>
        <taxon>Embryophyta</taxon>
        <taxon>Tracheophyta</taxon>
        <taxon>Spermatophyta</taxon>
        <taxon>Magnoliopsida</taxon>
        <taxon>eudicotyledons</taxon>
        <taxon>Gunneridae</taxon>
        <taxon>Pentapetalae</taxon>
        <taxon>Caryophyllales</taxon>
        <taxon>Caryophyllaceae</taxon>
        <taxon>Caryophylleae</taxon>
        <taxon>Saponaria</taxon>
    </lineage>
</organism>
<evidence type="ECO:0000313" key="7">
    <source>
        <dbReference type="Proteomes" id="UP001443914"/>
    </source>
</evidence>